<gene>
    <name evidence="3" type="ORF">ACH5RR_026222</name>
</gene>
<dbReference type="AlphaFoldDB" id="A0ABD2Z5A4"/>
<proteinExistence type="predicted"/>
<dbReference type="Proteomes" id="UP001630127">
    <property type="component" value="Unassembled WGS sequence"/>
</dbReference>
<feature type="domain" description="SWIM-type" evidence="2">
    <location>
        <begin position="269"/>
        <end position="305"/>
    </location>
</feature>
<dbReference type="GO" id="GO:0008270">
    <property type="term" value="F:zinc ion binding"/>
    <property type="evidence" value="ECO:0007669"/>
    <property type="project" value="UniProtKB-KW"/>
</dbReference>
<keyword evidence="1" id="KW-0862">Zinc</keyword>
<evidence type="ECO:0000313" key="3">
    <source>
        <dbReference type="EMBL" id="KAL3513505.1"/>
    </source>
</evidence>
<accession>A0ABD2Z5A4</accession>
<dbReference type="EMBL" id="JBJUIK010000011">
    <property type="protein sequence ID" value="KAL3513505.1"/>
    <property type="molecule type" value="Genomic_DNA"/>
</dbReference>
<evidence type="ECO:0000256" key="1">
    <source>
        <dbReference type="PROSITE-ProRule" id="PRU00325"/>
    </source>
</evidence>
<dbReference type="PROSITE" id="PS50966">
    <property type="entry name" value="ZF_SWIM"/>
    <property type="match status" value="1"/>
</dbReference>
<keyword evidence="1" id="KW-0863">Zinc-finger</keyword>
<sequence>MGTNHDMAKCYADTCIVIKDLLVLATTKAAGCVCSDYEEDGNKYIYFGVDCEADGSDVAYNNEGQKNDRIEIPSLVEDTFVEAMDMKKPMSMMADGDKAKTWHRLCSWHINKNAQDKVRLVAEFGLHGNDWVQMIYEDHMLWAEAYVRGQFFGCMRSTQRSEKMNAFLNRYLHEKMRLFKFVTSFDLVIAWLRHNEAVAVHETEDTTAMMTTSMVLLVQHASQVYTRNVFYMDRKHLNRQALIIPVNIVQSWSWTKYILSKYKVPGVFWTVEIDRKKEELKCSGMKFESKGIPCVHMFRILIQEEIGEILASLIMHRSTRQYDETKHGHNYGGVETLVGVQNIVDRSYSKGVSLTYLNFNASLGCNVWEEFSIAQTSACNLSLGIGVVVASHERPFPVYSWGSSRDVCKWWVELPEPVVEKVVDVGFGHSMDFLPVAARDRKLPYALAELW</sequence>
<organism evidence="3 4">
    <name type="scientific">Cinchona calisaya</name>
    <dbReference type="NCBI Taxonomy" id="153742"/>
    <lineage>
        <taxon>Eukaryota</taxon>
        <taxon>Viridiplantae</taxon>
        <taxon>Streptophyta</taxon>
        <taxon>Embryophyta</taxon>
        <taxon>Tracheophyta</taxon>
        <taxon>Spermatophyta</taxon>
        <taxon>Magnoliopsida</taxon>
        <taxon>eudicotyledons</taxon>
        <taxon>Gunneridae</taxon>
        <taxon>Pentapetalae</taxon>
        <taxon>asterids</taxon>
        <taxon>lamiids</taxon>
        <taxon>Gentianales</taxon>
        <taxon>Rubiaceae</taxon>
        <taxon>Cinchonoideae</taxon>
        <taxon>Cinchoneae</taxon>
        <taxon>Cinchona</taxon>
    </lineage>
</organism>
<dbReference type="PANTHER" id="PTHR47718">
    <property type="entry name" value="OS01G0519700 PROTEIN"/>
    <property type="match status" value="1"/>
</dbReference>
<evidence type="ECO:0000313" key="4">
    <source>
        <dbReference type="Proteomes" id="UP001630127"/>
    </source>
</evidence>
<evidence type="ECO:0000259" key="2">
    <source>
        <dbReference type="PROSITE" id="PS50966"/>
    </source>
</evidence>
<keyword evidence="4" id="KW-1185">Reference proteome</keyword>
<name>A0ABD2Z5A4_9GENT</name>
<reference evidence="3 4" key="1">
    <citation type="submission" date="2024-11" db="EMBL/GenBank/DDBJ databases">
        <title>A near-complete genome assembly of Cinchona calisaya.</title>
        <authorList>
            <person name="Lian D.C."/>
            <person name="Zhao X.W."/>
            <person name="Wei L."/>
        </authorList>
    </citation>
    <scope>NUCLEOTIDE SEQUENCE [LARGE SCALE GENOMIC DNA]</scope>
    <source>
        <tissue evidence="3">Nenye</tissue>
    </source>
</reference>
<protein>
    <recommendedName>
        <fullName evidence="2">SWIM-type domain-containing protein</fullName>
    </recommendedName>
</protein>
<comment type="caution">
    <text evidence="3">The sequence shown here is derived from an EMBL/GenBank/DDBJ whole genome shotgun (WGS) entry which is preliminary data.</text>
</comment>
<keyword evidence="1" id="KW-0479">Metal-binding</keyword>
<dbReference type="InterPro" id="IPR007527">
    <property type="entry name" value="Znf_SWIM"/>
</dbReference>
<dbReference type="PANTHER" id="PTHR47718:SF15">
    <property type="entry name" value="PROTEIN FAR1-RELATED SEQUENCE 5-LIKE"/>
    <property type="match status" value="1"/>
</dbReference>